<dbReference type="Proteomes" id="UP000755104">
    <property type="component" value="Unassembled WGS sequence"/>
</dbReference>
<protein>
    <recommendedName>
        <fullName evidence="4">Transposase</fullName>
    </recommendedName>
</protein>
<feature type="region of interest" description="Disordered" evidence="1">
    <location>
        <begin position="20"/>
        <end position="49"/>
    </location>
</feature>
<accession>A0ABS7J908</accession>
<comment type="caution">
    <text evidence="2">The sequence shown here is derived from an EMBL/GenBank/DDBJ whole genome shotgun (WGS) entry which is preliminary data.</text>
</comment>
<evidence type="ECO:0000313" key="2">
    <source>
        <dbReference type="EMBL" id="MBX7483806.1"/>
    </source>
</evidence>
<evidence type="ECO:0008006" key="4">
    <source>
        <dbReference type="Google" id="ProtNLM"/>
    </source>
</evidence>
<sequence length="49" mass="5221">MACGPAPNLAWLVDDQGIEPHTPVFDKSARNGAARSMSGTDPVRSRRLA</sequence>
<gene>
    <name evidence="2" type="ORF">K3174_14840</name>
</gene>
<name>A0ABS7J908_9SPHN</name>
<dbReference type="EMBL" id="JAIGNO010000013">
    <property type="protein sequence ID" value="MBX7483806.1"/>
    <property type="molecule type" value="Genomic_DNA"/>
</dbReference>
<evidence type="ECO:0000256" key="1">
    <source>
        <dbReference type="SAM" id="MobiDB-lite"/>
    </source>
</evidence>
<reference evidence="2 3" key="1">
    <citation type="submission" date="2021-08" db="EMBL/GenBank/DDBJ databases">
        <title>Comparative Genomics Analysis of the Genus Qipengyuania Reveals Extensive Genetic Diversity and Metabolic Versatility, Including the Description of Fifteen Novel Species.</title>
        <authorList>
            <person name="Liu Y."/>
        </authorList>
    </citation>
    <scope>NUCLEOTIDE SEQUENCE [LARGE SCALE GENOMIC DNA]</scope>
    <source>
        <strain evidence="2 3">6D47A</strain>
    </source>
</reference>
<keyword evidence="3" id="KW-1185">Reference proteome</keyword>
<proteinExistence type="predicted"/>
<evidence type="ECO:0000313" key="3">
    <source>
        <dbReference type="Proteomes" id="UP000755104"/>
    </source>
</evidence>
<organism evidence="2 3">
    <name type="scientific">Qipengyuania qiaonensis</name>
    <dbReference type="NCBI Taxonomy" id="2867240"/>
    <lineage>
        <taxon>Bacteria</taxon>
        <taxon>Pseudomonadati</taxon>
        <taxon>Pseudomonadota</taxon>
        <taxon>Alphaproteobacteria</taxon>
        <taxon>Sphingomonadales</taxon>
        <taxon>Erythrobacteraceae</taxon>
        <taxon>Qipengyuania</taxon>
    </lineage>
</organism>